<dbReference type="EMBL" id="JBJKFK010000078">
    <property type="protein sequence ID" value="KAL3320081.1"/>
    <property type="molecule type" value="Genomic_DNA"/>
</dbReference>
<sequence length="392" mass="44104">MDECVPIPINDVRNKKFLSAQNGFVHLHEEYDHVTAYSPMFAIDCEMVLTSAGSELARISLIDESNCCFLDKLVLPHNPVLDYITRYSGITRRMLESIETRLEDIHDDLRRLLPKDAILVGHSIQNDLKALKLYHPYIIDTSVIYNLTMCRRGKPKLKLLANYFVGKTIQGSQAGHSSNEDAKVTMDLVRLKLSQSLEFGDVCTGWRFPKETNPLLPIDFDGEEQSDSLLKDYPSLRSLFQADLNISPLVKSHAGLLKNSYRQTPFCTGGFSNLFTNLLTNSGIPNVLWPQFPNLAYSEPVIDGSTNKKFVGTASKENADHLAQLTKSNRVILAQIKPSSQAEADKFVERLTKRSKTNSILFFITRGSLEPAREIQFSKLYLGLIKEKKSSG</sequence>
<evidence type="ECO:0000256" key="2">
    <source>
        <dbReference type="ARBA" id="ARBA00006357"/>
    </source>
</evidence>
<comment type="subcellular location">
    <subcellularLocation>
        <location evidence="1">Nucleus</location>
    </subcellularLocation>
</comment>
<dbReference type="InterPro" id="IPR013520">
    <property type="entry name" value="Ribonucl_H"/>
</dbReference>
<dbReference type="FunFam" id="3.30.420.10:FF:000019">
    <property type="entry name" value="RNA exonuclease NEF-sp"/>
    <property type="match status" value="1"/>
</dbReference>
<dbReference type="CDD" id="cd06145">
    <property type="entry name" value="REX1_like"/>
    <property type="match status" value="1"/>
</dbReference>
<dbReference type="AlphaFoldDB" id="A0ABD2QMW5"/>
<keyword evidence="3" id="KW-0540">Nuclease</keyword>
<accession>A0ABD2QMW5</accession>
<dbReference type="InterPro" id="IPR034922">
    <property type="entry name" value="REX1-like_exo"/>
</dbReference>
<evidence type="ECO:0000256" key="6">
    <source>
        <dbReference type="ARBA" id="ARBA00023242"/>
    </source>
</evidence>
<dbReference type="SMART" id="SM00479">
    <property type="entry name" value="EXOIII"/>
    <property type="match status" value="1"/>
</dbReference>
<keyword evidence="9" id="KW-1185">Reference proteome</keyword>
<keyword evidence="4" id="KW-0378">Hydrolase</keyword>
<evidence type="ECO:0000256" key="5">
    <source>
        <dbReference type="ARBA" id="ARBA00022839"/>
    </source>
</evidence>
<dbReference type="Proteomes" id="UP001626550">
    <property type="component" value="Unassembled WGS sequence"/>
</dbReference>
<keyword evidence="6" id="KW-0539">Nucleus</keyword>
<feature type="domain" description="Exonuclease" evidence="7">
    <location>
        <begin position="39"/>
        <end position="198"/>
    </location>
</feature>
<evidence type="ECO:0000256" key="3">
    <source>
        <dbReference type="ARBA" id="ARBA00022722"/>
    </source>
</evidence>
<evidence type="ECO:0000313" key="8">
    <source>
        <dbReference type="EMBL" id="KAL3320081.1"/>
    </source>
</evidence>
<keyword evidence="5" id="KW-0269">Exonuclease</keyword>
<dbReference type="PANTHER" id="PTHR12801:SF82">
    <property type="entry name" value="RNA EXONUCLEASE 5"/>
    <property type="match status" value="1"/>
</dbReference>
<evidence type="ECO:0000259" key="7">
    <source>
        <dbReference type="SMART" id="SM00479"/>
    </source>
</evidence>
<name>A0ABD2QMW5_9PLAT</name>
<evidence type="ECO:0000256" key="4">
    <source>
        <dbReference type="ARBA" id="ARBA00022801"/>
    </source>
</evidence>
<dbReference type="GO" id="GO:0005634">
    <property type="term" value="C:nucleus"/>
    <property type="evidence" value="ECO:0007669"/>
    <property type="project" value="UniProtKB-SubCell"/>
</dbReference>
<comment type="similarity">
    <text evidence="2">Belongs to the REXO1/REXO3 family.</text>
</comment>
<proteinExistence type="inferred from homology"/>
<dbReference type="PANTHER" id="PTHR12801">
    <property type="entry name" value="RNA EXONUCLEASE REXO1 / RECO3 FAMILY MEMBER-RELATED"/>
    <property type="match status" value="1"/>
</dbReference>
<dbReference type="InterPro" id="IPR012337">
    <property type="entry name" value="RNaseH-like_sf"/>
</dbReference>
<organism evidence="8 9">
    <name type="scientific">Cichlidogyrus casuarinus</name>
    <dbReference type="NCBI Taxonomy" id="1844966"/>
    <lineage>
        <taxon>Eukaryota</taxon>
        <taxon>Metazoa</taxon>
        <taxon>Spiralia</taxon>
        <taxon>Lophotrochozoa</taxon>
        <taxon>Platyhelminthes</taxon>
        <taxon>Monogenea</taxon>
        <taxon>Monopisthocotylea</taxon>
        <taxon>Dactylogyridea</taxon>
        <taxon>Ancyrocephalidae</taxon>
        <taxon>Cichlidogyrus</taxon>
    </lineage>
</organism>
<dbReference type="Gene3D" id="3.30.420.10">
    <property type="entry name" value="Ribonuclease H-like superfamily/Ribonuclease H"/>
    <property type="match status" value="1"/>
</dbReference>
<dbReference type="Pfam" id="PF00929">
    <property type="entry name" value="RNase_T"/>
    <property type="match status" value="1"/>
</dbReference>
<dbReference type="InterPro" id="IPR036397">
    <property type="entry name" value="RNaseH_sf"/>
</dbReference>
<protein>
    <recommendedName>
        <fullName evidence="7">Exonuclease domain-containing protein</fullName>
    </recommendedName>
</protein>
<reference evidence="8 9" key="1">
    <citation type="submission" date="2024-11" db="EMBL/GenBank/DDBJ databases">
        <title>Adaptive evolution of stress response genes in parasites aligns with host niche diversity.</title>
        <authorList>
            <person name="Hahn C."/>
            <person name="Resl P."/>
        </authorList>
    </citation>
    <scope>NUCLEOTIDE SEQUENCE [LARGE SCALE GENOMIC DNA]</scope>
    <source>
        <strain evidence="8">EGGRZ-B1_66</strain>
        <tissue evidence="8">Body</tissue>
    </source>
</reference>
<gene>
    <name evidence="8" type="ORF">Ciccas_001240</name>
</gene>
<comment type="caution">
    <text evidence="8">The sequence shown here is derived from an EMBL/GenBank/DDBJ whole genome shotgun (WGS) entry which is preliminary data.</text>
</comment>
<dbReference type="SUPFAM" id="SSF53098">
    <property type="entry name" value="Ribonuclease H-like"/>
    <property type="match status" value="1"/>
</dbReference>
<dbReference type="GO" id="GO:0004527">
    <property type="term" value="F:exonuclease activity"/>
    <property type="evidence" value="ECO:0007669"/>
    <property type="project" value="UniProtKB-KW"/>
</dbReference>
<evidence type="ECO:0000256" key="1">
    <source>
        <dbReference type="ARBA" id="ARBA00004123"/>
    </source>
</evidence>
<evidence type="ECO:0000313" key="9">
    <source>
        <dbReference type="Proteomes" id="UP001626550"/>
    </source>
</evidence>
<dbReference type="InterPro" id="IPR047021">
    <property type="entry name" value="REXO1/3/4-like"/>
</dbReference>